<organism evidence="2 3">
    <name type="scientific">Pseudonocardia adelaidensis</name>
    <dbReference type="NCBI Taxonomy" id="648754"/>
    <lineage>
        <taxon>Bacteria</taxon>
        <taxon>Bacillati</taxon>
        <taxon>Actinomycetota</taxon>
        <taxon>Actinomycetes</taxon>
        <taxon>Pseudonocardiales</taxon>
        <taxon>Pseudonocardiaceae</taxon>
        <taxon>Pseudonocardia</taxon>
    </lineage>
</organism>
<dbReference type="Proteomes" id="UP001500804">
    <property type="component" value="Unassembled WGS sequence"/>
</dbReference>
<keyword evidence="1" id="KW-1133">Transmembrane helix</keyword>
<accession>A0ABP9NMN3</accession>
<gene>
    <name evidence="2" type="ORF">GCM10023320_38220</name>
</gene>
<feature type="transmembrane region" description="Helical" evidence="1">
    <location>
        <begin position="101"/>
        <end position="124"/>
    </location>
</feature>
<dbReference type="RefSeq" id="WP_345606524.1">
    <property type="nucleotide sequence ID" value="NZ_BAABJO010000013.1"/>
</dbReference>
<feature type="transmembrane region" description="Helical" evidence="1">
    <location>
        <begin position="361"/>
        <end position="382"/>
    </location>
</feature>
<keyword evidence="1" id="KW-0812">Transmembrane</keyword>
<dbReference type="PANTHER" id="PTHR23542">
    <property type="match status" value="1"/>
</dbReference>
<keyword evidence="3" id="KW-1185">Reference proteome</keyword>
<dbReference type="EMBL" id="BAABJO010000013">
    <property type="protein sequence ID" value="GAA5124726.1"/>
    <property type="molecule type" value="Genomic_DNA"/>
</dbReference>
<comment type="caution">
    <text evidence="2">The sequence shown here is derived from an EMBL/GenBank/DDBJ whole genome shotgun (WGS) entry which is preliminary data.</text>
</comment>
<evidence type="ECO:0000313" key="3">
    <source>
        <dbReference type="Proteomes" id="UP001500804"/>
    </source>
</evidence>
<dbReference type="Pfam" id="PF07690">
    <property type="entry name" value="MFS_1"/>
    <property type="match status" value="1"/>
</dbReference>
<feature type="transmembrane region" description="Helical" evidence="1">
    <location>
        <begin position="246"/>
        <end position="265"/>
    </location>
</feature>
<dbReference type="PANTHER" id="PTHR23542:SF1">
    <property type="entry name" value="MAJOR FACILITATOR SUPERFAMILY (MFS) PROFILE DOMAIN-CONTAINING PROTEIN"/>
    <property type="match status" value="1"/>
</dbReference>
<feature type="transmembrane region" description="Helical" evidence="1">
    <location>
        <begin position="45"/>
        <end position="68"/>
    </location>
</feature>
<dbReference type="Gene3D" id="1.20.1250.20">
    <property type="entry name" value="MFS general substrate transporter like domains"/>
    <property type="match status" value="1"/>
</dbReference>
<feature type="transmembrane region" description="Helical" evidence="1">
    <location>
        <begin position="210"/>
        <end position="234"/>
    </location>
</feature>
<evidence type="ECO:0008006" key="4">
    <source>
        <dbReference type="Google" id="ProtNLM"/>
    </source>
</evidence>
<dbReference type="InterPro" id="IPR011701">
    <property type="entry name" value="MFS"/>
</dbReference>
<evidence type="ECO:0000313" key="2">
    <source>
        <dbReference type="EMBL" id="GAA5124726.1"/>
    </source>
</evidence>
<feature type="transmembrane region" description="Helical" evidence="1">
    <location>
        <begin position="329"/>
        <end position="349"/>
    </location>
</feature>
<dbReference type="InterPro" id="IPR036259">
    <property type="entry name" value="MFS_trans_sf"/>
</dbReference>
<protein>
    <recommendedName>
        <fullName evidence="4">MFS family arabinose efflux permease</fullName>
    </recommendedName>
</protein>
<dbReference type="SUPFAM" id="SSF103473">
    <property type="entry name" value="MFS general substrate transporter"/>
    <property type="match status" value="1"/>
</dbReference>
<reference evidence="3" key="1">
    <citation type="journal article" date="2019" name="Int. J. Syst. Evol. Microbiol.">
        <title>The Global Catalogue of Microorganisms (GCM) 10K type strain sequencing project: providing services to taxonomists for standard genome sequencing and annotation.</title>
        <authorList>
            <consortium name="The Broad Institute Genomics Platform"/>
            <consortium name="The Broad Institute Genome Sequencing Center for Infectious Disease"/>
            <person name="Wu L."/>
            <person name="Ma J."/>
        </authorList>
    </citation>
    <scope>NUCLEOTIDE SEQUENCE [LARGE SCALE GENOMIC DNA]</scope>
    <source>
        <strain evidence="3">JCM 18302</strain>
    </source>
</reference>
<proteinExistence type="predicted"/>
<sequence length="395" mass="38558">MSYRELVRAVPLPFFLLGLVARLPSAVTPLATLGLLHSATGSFTFAGAAAAAQSLATAAGGIGVGIVADRLGPRPAGVATAILNAACAAALVAATRLDRPMMAVAAIALGLTQPAVGMLVRVHWTRLFRSTGRAELLPTALSYETAANELGFVAGPVLVGLLTAAVGPAGPLGAVALLTAGAAAPFALYYSPTPPPGRPVEAPRPRLGPLAAMVVAAAALGGVFGTVQTGVTGYAAERGDPGSAGLLYALLAVGSVAAGLGYAWVPAHIGAALRYLLASVGLLVGTAGLAIGHADLPVAIAVAGVTIAPYMIAAYSLTEHLSGGRGTAAALMVVNAGGPLGAAAAQTIAGRAADAGGSAAAFLVAPAAAGVALLAAGAVLVAERRHQGVRRTANW</sequence>
<feature type="transmembrane region" description="Helical" evidence="1">
    <location>
        <begin position="75"/>
        <end position="95"/>
    </location>
</feature>
<evidence type="ECO:0000256" key="1">
    <source>
        <dbReference type="SAM" id="Phobius"/>
    </source>
</evidence>
<feature type="transmembrane region" description="Helical" evidence="1">
    <location>
        <begin position="272"/>
        <end position="292"/>
    </location>
</feature>
<keyword evidence="1" id="KW-0472">Membrane</keyword>
<feature type="transmembrane region" description="Helical" evidence="1">
    <location>
        <begin position="298"/>
        <end position="317"/>
    </location>
</feature>
<feature type="transmembrane region" description="Helical" evidence="1">
    <location>
        <begin position="145"/>
        <end position="166"/>
    </location>
</feature>
<feature type="transmembrane region" description="Helical" evidence="1">
    <location>
        <begin position="172"/>
        <end position="190"/>
    </location>
</feature>
<name>A0ABP9NMN3_9PSEU</name>